<dbReference type="NCBIfam" id="TIGR03170">
    <property type="entry name" value="flgA_cterm"/>
    <property type="match status" value="1"/>
</dbReference>
<dbReference type="EMBL" id="JMIU01000001">
    <property type="protein sequence ID" value="KDN95445.1"/>
    <property type="molecule type" value="Genomic_DNA"/>
</dbReference>
<dbReference type="GO" id="GO:0044780">
    <property type="term" value="P:bacterial-type flagellum assembly"/>
    <property type="evidence" value="ECO:0007669"/>
    <property type="project" value="InterPro"/>
</dbReference>
<comment type="caution">
    <text evidence="3">The sequence shown here is derived from an EMBL/GenBank/DDBJ whole genome shotgun (WGS) entry which is preliminary data.</text>
</comment>
<evidence type="ECO:0000313" key="4">
    <source>
        <dbReference type="Proteomes" id="UP000027341"/>
    </source>
</evidence>
<keyword evidence="4" id="KW-1185">Reference proteome</keyword>
<dbReference type="AlphaFoldDB" id="A0A066ZZA2"/>
<protein>
    <recommendedName>
        <fullName evidence="5">Flagella basal body P-ring formation protein FlgA</fullName>
    </recommendedName>
</protein>
<dbReference type="Pfam" id="PF17656">
    <property type="entry name" value="ChapFlgA_N"/>
    <property type="match status" value="1"/>
</dbReference>
<name>A0A066ZZA2_HYDMR</name>
<dbReference type="InterPro" id="IPR039246">
    <property type="entry name" value="Flagellar_FlgA"/>
</dbReference>
<dbReference type="STRING" id="28885.EI16_03855"/>
<evidence type="ECO:0000259" key="1">
    <source>
        <dbReference type="Pfam" id="PF13144"/>
    </source>
</evidence>
<evidence type="ECO:0000259" key="2">
    <source>
        <dbReference type="Pfam" id="PF17656"/>
    </source>
</evidence>
<proteinExistence type="predicted"/>
<dbReference type="Pfam" id="PF13144">
    <property type="entry name" value="ChapFlgA"/>
    <property type="match status" value="1"/>
</dbReference>
<organism evidence="3 4">
    <name type="scientific">Hydrogenovibrio marinus</name>
    <dbReference type="NCBI Taxonomy" id="28885"/>
    <lineage>
        <taxon>Bacteria</taxon>
        <taxon>Pseudomonadati</taxon>
        <taxon>Pseudomonadota</taxon>
        <taxon>Gammaproteobacteria</taxon>
        <taxon>Thiotrichales</taxon>
        <taxon>Piscirickettsiaceae</taxon>
        <taxon>Hydrogenovibrio</taxon>
    </lineage>
</organism>
<evidence type="ECO:0008006" key="5">
    <source>
        <dbReference type="Google" id="ProtNLM"/>
    </source>
</evidence>
<dbReference type="Proteomes" id="UP000027341">
    <property type="component" value="Unassembled WGS sequence"/>
</dbReference>
<feature type="domain" description="FlgA N-terminal" evidence="2">
    <location>
        <begin position="83"/>
        <end position="156"/>
    </location>
</feature>
<evidence type="ECO:0000313" key="3">
    <source>
        <dbReference type="EMBL" id="KDN95445.1"/>
    </source>
</evidence>
<dbReference type="InterPro" id="IPR017585">
    <property type="entry name" value="SAF_FlgA"/>
</dbReference>
<reference evidence="3 4" key="1">
    <citation type="submission" date="2014-04" db="EMBL/GenBank/DDBJ databases">
        <title>Draft genome sequence of Hydrogenovibrio marinus MH-110, a model organism for aerobic H2 metabolism.</title>
        <authorList>
            <person name="Cha H.J."/>
            <person name="Jo B.H."/>
            <person name="Hwang B.H."/>
        </authorList>
    </citation>
    <scope>NUCLEOTIDE SEQUENCE [LARGE SCALE GENOMIC DNA]</scope>
    <source>
        <strain evidence="3 4">MH-110</strain>
    </source>
</reference>
<dbReference type="Gene3D" id="2.30.30.760">
    <property type="match status" value="1"/>
</dbReference>
<dbReference type="Gene3D" id="3.90.1210.10">
    <property type="entry name" value="Antifreeze-like/N-acetylneuraminic acid synthase C-terminal domain"/>
    <property type="match status" value="1"/>
</dbReference>
<dbReference type="CDD" id="cd11614">
    <property type="entry name" value="SAF_CpaB_FlgA_like"/>
    <property type="match status" value="1"/>
</dbReference>
<gene>
    <name evidence="3" type="ORF">EI16_03855</name>
</gene>
<feature type="domain" description="Flagella basal body P-ring formation protein FlgA SAF" evidence="1">
    <location>
        <begin position="160"/>
        <end position="282"/>
    </location>
</feature>
<dbReference type="PANTHER" id="PTHR36307">
    <property type="entry name" value="FLAGELLA BASAL BODY P-RING FORMATION PROTEIN FLGA"/>
    <property type="match status" value="1"/>
</dbReference>
<dbReference type="InterPro" id="IPR041231">
    <property type="entry name" value="FlgA_N"/>
</dbReference>
<dbReference type="PANTHER" id="PTHR36307:SF1">
    <property type="entry name" value="FLAGELLA BASAL BODY P-RING FORMATION PROTEIN FLGA"/>
    <property type="match status" value="1"/>
</dbReference>
<accession>A0A066ZZA2</accession>
<sequence length="283" mass="31600">MKSEKIDFNSVNITEIFYAIKTKPNTGLECILTHYPTYYSSNLFSGSAFNRLLAITLWTILPFSFAHADSNTNKSVYQSAESLEKQVYDFVKQKVDQHLRNPKIDISPISSRLQLGVCKQAVNLEDKTPDKVAGRMSFRLSCDDPDWTLYVIATVDGEVPVIISTRGILRDATIKSSDIQQAYVPYKQAKRNSMMHIKNVIGMRAKMGIGPNSIITVKMLQPPYLVFKNQPIKIVTFAGSVRVETEGIALESGTNRQQIPVRNASSKKELKGIVIAPNTVLVP</sequence>